<feature type="domain" description="Aminotransferase class I/classII large" evidence="6">
    <location>
        <begin position="32"/>
        <end position="378"/>
    </location>
</feature>
<dbReference type="NCBIfam" id="TIGR04350">
    <property type="entry name" value="C_S_lyase_PatB"/>
    <property type="match status" value="1"/>
</dbReference>
<dbReference type="GO" id="GO:0030170">
    <property type="term" value="F:pyridoxal phosphate binding"/>
    <property type="evidence" value="ECO:0007669"/>
    <property type="project" value="InterPro"/>
</dbReference>
<dbReference type="InterPro" id="IPR015421">
    <property type="entry name" value="PyrdxlP-dep_Trfase_major"/>
</dbReference>
<keyword evidence="3" id="KW-0663">Pyridoxal phosphate</keyword>
<keyword evidence="8" id="KW-1185">Reference proteome</keyword>
<evidence type="ECO:0000259" key="6">
    <source>
        <dbReference type="Pfam" id="PF00155"/>
    </source>
</evidence>
<dbReference type="PANTHER" id="PTHR43525:SF1">
    <property type="entry name" value="PROTEIN MALY"/>
    <property type="match status" value="1"/>
</dbReference>
<keyword evidence="4 7" id="KW-0456">Lyase</keyword>
<dbReference type="Pfam" id="PF00155">
    <property type="entry name" value="Aminotran_1_2"/>
    <property type="match status" value="1"/>
</dbReference>
<evidence type="ECO:0000256" key="5">
    <source>
        <dbReference type="ARBA" id="ARBA00037974"/>
    </source>
</evidence>
<evidence type="ECO:0000313" key="7">
    <source>
        <dbReference type="EMBL" id="NVY96113.1"/>
    </source>
</evidence>
<evidence type="ECO:0000256" key="4">
    <source>
        <dbReference type="ARBA" id="ARBA00023239"/>
    </source>
</evidence>
<evidence type="ECO:0000256" key="1">
    <source>
        <dbReference type="ARBA" id="ARBA00001933"/>
    </source>
</evidence>
<dbReference type="InterPro" id="IPR015422">
    <property type="entry name" value="PyrdxlP-dep_Trfase_small"/>
</dbReference>
<dbReference type="Proteomes" id="UP000563523">
    <property type="component" value="Unassembled WGS sequence"/>
</dbReference>
<dbReference type="CDD" id="cd00609">
    <property type="entry name" value="AAT_like"/>
    <property type="match status" value="1"/>
</dbReference>
<dbReference type="GO" id="GO:0047804">
    <property type="term" value="F:cysteine-S-conjugate beta-lyase activity"/>
    <property type="evidence" value="ECO:0007669"/>
    <property type="project" value="UniProtKB-EC"/>
</dbReference>
<protein>
    <recommendedName>
        <fullName evidence="2">cysteine-S-conjugate beta-lyase</fullName>
        <ecNumber evidence="2">4.4.1.13</ecNumber>
    </recommendedName>
</protein>
<dbReference type="InterPro" id="IPR027619">
    <property type="entry name" value="C-S_lyase_PatB-like"/>
</dbReference>
<dbReference type="InterPro" id="IPR015424">
    <property type="entry name" value="PyrdxlP-dep_Trfase"/>
</dbReference>
<dbReference type="SUPFAM" id="SSF53383">
    <property type="entry name" value="PLP-dependent transferases"/>
    <property type="match status" value="1"/>
</dbReference>
<gene>
    <name evidence="7" type="ORF">HU830_02805</name>
</gene>
<accession>A0A850QZJ5</accession>
<dbReference type="EMBL" id="JABZEC010000002">
    <property type="protein sequence ID" value="NVY96113.1"/>
    <property type="molecule type" value="Genomic_DNA"/>
</dbReference>
<reference evidence="7 8" key="1">
    <citation type="submission" date="2020-06" db="EMBL/GenBank/DDBJ databases">
        <authorList>
            <person name="Kang J."/>
        </authorList>
    </citation>
    <scope>NUCLEOTIDE SEQUENCE [LARGE SCALE GENOMIC DNA]</scope>
    <source>
        <strain evidence="7 8">DCY120</strain>
    </source>
</reference>
<dbReference type="Gene3D" id="3.40.640.10">
    <property type="entry name" value="Type I PLP-dependent aspartate aminotransferase-like (Major domain)"/>
    <property type="match status" value="1"/>
</dbReference>
<dbReference type="RefSeq" id="WP_176942400.1">
    <property type="nucleotide sequence ID" value="NZ_JABZEC010000002.1"/>
</dbReference>
<comment type="similarity">
    <text evidence="5">Belongs to the class-II pyridoxal-phosphate-dependent aminotransferase family. MalY/PatB cystathionine beta-lyase subfamily.</text>
</comment>
<organism evidence="7 8">
    <name type="scientific">Bombilactobacillus apium</name>
    <dbReference type="NCBI Taxonomy" id="2675299"/>
    <lineage>
        <taxon>Bacteria</taxon>
        <taxon>Bacillati</taxon>
        <taxon>Bacillota</taxon>
        <taxon>Bacilli</taxon>
        <taxon>Lactobacillales</taxon>
        <taxon>Lactobacillaceae</taxon>
        <taxon>Bombilactobacillus</taxon>
    </lineage>
</organism>
<evidence type="ECO:0000256" key="2">
    <source>
        <dbReference type="ARBA" id="ARBA00012224"/>
    </source>
</evidence>
<dbReference type="AlphaFoldDB" id="A0A850QZJ5"/>
<name>A0A850QZJ5_9LACO</name>
<dbReference type="InterPro" id="IPR004839">
    <property type="entry name" value="Aminotransferase_I/II_large"/>
</dbReference>
<dbReference type="InterPro" id="IPR051798">
    <property type="entry name" value="Class-II_PLP-Dep_Aminotrans"/>
</dbReference>
<dbReference type="Gene3D" id="3.90.1150.10">
    <property type="entry name" value="Aspartate Aminotransferase, domain 1"/>
    <property type="match status" value="1"/>
</dbReference>
<evidence type="ECO:0000256" key="3">
    <source>
        <dbReference type="ARBA" id="ARBA00022898"/>
    </source>
</evidence>
<dbReference type="PANTHER" id="PTHR43525">
    <property type="entry name" value="PROTEIN MALY"/>
    <property type="match status" value="1"/>
</dbReference>
<proteinExistence type="inferred from homology"/>
<evidence type="ECO:0000313" key="8">
    <source>
        <dbReference type="Proteomes" id="UP000563523"/>
    </source>
</evidence>
<comment type="caution">
    <text evidence="7">The sequence shown here is derived from an EMBL/GenBank/DDBJ whole genome shotgun (WGS) entry which is preliminary data.</text>
</comment>
<sequence>MMYDFQKAPARWQTDSVKWDIKPGELPLWIADMDFFTAPEIIAALQKKLELGAFGYETPHQDYFQAVAEWYTREHQSRPQIDWFLFATGVIPALSAIVRHLTQAGDQILVQAPVYNIFYHSIENNGRRSVVNELYYQAGEYQIDWADLATKLADPLTTMMILCNPHNPVGKVWTSIEIQKIAQLCQDNQVILVADEIHGDLVWAGPDYTPTFSLPEKLRRSTITLVSPSKTFNLAALHAATVIVPDPDLRARVEQGLNLAEVAEPNLLALPGTIAAYSQGQNWLAELKQQLRANYTQAIEFIKQELPTIRVVSSRATYLLWLDVQVLTSSATDLATHLRTETGLILNAGTVYRGNGKHFLRLNFACPPEMLADGLQRLRQGISTYQAK</sequence>
<dbReference type="EC" id="4.4.1.13" evidence="2"/>
<comment type="cofactor">
    <cofactor evidence="1">
        <name>pyridoxal 5'-phosphate</name>
        <dbReference type="ChEBI" id="CHEBI:597326"/>
    </cofactor>
</comment>